<organism evidence="2 3">
    <name type="scientific">Clohesyomyces aquaticus</name>
    <dbReference type="NCBI Taxonomy" id="1231657"/>
    <lineage>
        <taxon>Eukaryota</taxon>
        <taxon>Fungi</taxon>
        <taxon>Dikarya</taxon>
        <taxon>Ascomycota</taxon>
        <taxon>Pezizomycotina</taxon>
        <taxon>Dothideomycetes</taxon>
        <taxon>Pleosporomycetidae</taxon>
        <taxon>Pleosporales</taxon>
        <taxon>Lindgomycetaceae</taxon>
        <taxon>Clohesyomyces</taxon>
    </lineage>
</organism>
<evidence type="ECO:0000313" key="3">
    <source>
        <dbReference type="Proteomes" id="UP000193144"/>
    </source>
</evidence>
<dbReference type="SUPFAM" id="SSF51197">
    <property type="entry name" value="Clavaminate synthase-like"/>
    <property type="match status" value="1"/>
</dbReference>
<dbReference type="STRING" id="1231657.A0A1Y1YBR3"/>
<evidence type="ECO:0000256" key="1">
    <source>
        <dbReference type="SAM" id="MobiDB-lite"/>
    </source>
</evidence>
<dbReference type="InterPro" id="IPR027443">
    <property type="entry name" value="IPNS-like_sf"/>
</dbReference>
<feature type="region of interest" description="Disordered" evidence="1">
    <location>
        <begin position="25"/>
        <end position="46"/>
    </location>
</feature>
<evidence type="ECO:0000313" key="2">
    <source>
        <dbReference type="EMBL" id="ORX95206.1"/>
    </source>
</evidence>
<dbReference type="EMBL" id="MCFA01000286">
    <property type="protein sequence ID" value="ORX95206.1"/>
    <property type="molecule type" value="Genomic_DNA"/>
</dbReference>
<dbReference type="OrthoDB" id="288590at2759"/>
<proteinExistence type="predicted"/>
<comment type="caution">
    <text evidence="2">The sequence shown here is derived from an EMBL/GenBank/DDBJ whole genome shotgun (WGS) entry which is preliminary data.</text>
</comment>
<dbReference type="Gene3D" id="2.60.120.330">
    <property type="entry name" value="B-lactam Antibiotic, Isopenicillin N Synthase, Chain"/>
    <property type="match status" value="1"/>
</dbReference>
<protein>
    <recommendedName>
        <fullName evidence="4">Fe2OG dioxygenase domain-containing protein</fullName>
    </recommendedName>
</protein>
<feature type="region of interest" description="Disordered" evidence="1">
    <location>
        <begin position="275"/>
        <end position="295"/>
    </location>
</feature>
<reference evidence="2 3" key="1">
    <citation type="submission" date="2016-07" db="EMBL/GenBank/DDBJ databases">
        <title>Pervasive Adenine N6-methylation of Active Genes in Fungi.</title>
        <authorList>
            <consortium name="DOE Joint Genome Institute"/>
            <person name="Mondo S.J."/>
            <person name="Dannebaum R.O."/>
            <person name="Kuo R.C."/>
            <person name="Labutti K."/>
            <person name="Haridas S."/>
            <person name="Kuo A."/>
            <person name="Salamov A."/>
            <person name="Ahrendt S.R."/>
            <person name="Lipzen A."/>
            <person name="Sullivan W."/>
            <person name="Andreopoulos W.B."/>
            <person name="Clum A."/>
            <person name="Lindquist E."/>
            <person name="Daum C."/>
            <person name="Ramamoorthy G.K."/>
            <person name="Gryganskyi A."/>
            <person name="Culley D."/>
            <person name="Magnuson J.K."/>
            <person name="James T.Y."/>
            <person name="O'Malley M.A."/>
            <person name="Stajich J.E."/>
            <person name="Spatafora J.W."/>
            <person name="Visel A."/>
            <person name="Grigoriev I.V."/>
        </authorList>
    </citation>
    <scope>NUCLEOTIDE SEQUENCE [LARGE SCALE GENOMIC DNA]</scope>
    <source>
        <strain evidence="2 3">CBS 115471</strain>
    </source>
</reference>
<keyword evidence="3" id="KW-1185">Reference proteome</keyword>
<sequence>MASTTSRTPSESHFSISSLISRFRTRRRRTSPSLPPDTRPSLIPSSLPLVLPPHQSTLSNLGWTTVTFPHSQSDVETDAPGVHPLQRAYEGLFAASKAFFNLPDSEKEIWKTQLGSEEGWSKILGEKEFITLRTVEGTPDVLKEAAKNYWDVAGTYLDACLGRIGGSLGMREEGDGGLTRFVGACKTIGEQRDKRTATMLRLFRYEGWDEKVVAEPHADLGLLSMVIGNVPGLEVWNGQQFVPIEKTYNTPCATLLGGRQLQRLTNFRYPAGGHRVVSYGKPSPPSPSGTSTGGEDDLKYRFSIVFVLRADEPVMVDTDALTTEITGKWETPIRGITAGKMYEEIRNAHFNINIGLKERDEQRKKVLESKKKGDVKASG</sequence>
<name>A0A1Y1YBR3_9PLEO</name>
<gene>
    <name evidence="2" type="ORF">BCR34DRAFT_498641</name>
</gene>
<dbReference type="AlphaFoldDB" id="A0A1Y1YBR3"/>
<accession>A0A1Y1YBR3</accession>
<dbReference type="Proteomes" id="UP000193144">
    <property type="component" value="Unassembled WGS sequence"/>
</dbReference>
<evidence type="ECO:0008006" key="4">
    <source>
        <dbReference type="Google" id="ProtNLM"/>
    </source>
</evidence>